<sequence length="115" mass="14208">MKDKNVSVIEQYQKELKRIAWRLQYYARVRRRRETALNDYMYLTTPVHDHYRESHIYVMDLIDKIPFETGKQIIFKIYIQEKPETQIAKEMNISQQAVSKWKRKCLKYLYQKMNL</sequence>
<proteinExistence type="predicted"/>
<evidence type="ECO:0008006" key="3">
    <source>
        <dbReference type="Google" id="ProtNLM"/>
    </source>
</evidence>
<reference evidence="2" key="1">
    <citation type="submission" date="2018-08" db="EMBL/GenBank/DDBJ databases">
        <authorList>
            <person name="Chevrot R."/>
        </authorList>
    </citation>
    <scope>NUCLEOTIDE SEQUENCE [LARGE SCALE GENOMIC DNA]</scope>
</reference>
<dbReference type="AlphaFoldDB" id="A0A383RJD8"/>
<organism evidence="1 2">
    <name type="scientific">Paenibacillus alvei</name>
    <name type="common">Bacillus alvei</name>
    <dbReference type="NCBI Taxonomy" id="44250"/>
    <lineage>
        <taxon>Bacteria</taxon>
        <taxon>Bacillati</taxon>
        <taxon>Bacillota</taxon>
        <taxon>Bacilli</taxon>
        <taxon>Bacillales</taxon>
        <taxon>Paenibacillaceae</taxon>
        <taxon>Paenibacillus</taxon>
    </lineage>
</organism>
<accession>A0A383RJD8</accession>
<dbReference type="InterPro" id="IPR013324">
    <property type="entry name" value="RNA_pol_sigma_r3/r4-like"/>
</dbReference>
<dbReference type="RefSeq" id="WP_138188544.1">
    <property type="nucleotide sequence ID" value="NZ_LS992241.1"/>
</dbReference>
<evidence type="ECO:0000313" key="1">
    <source>
        <dbReference type="EMBL" id="SYX86692.1"/>
    </source>
</evidence>
<dbReference type="SUPFAM" id="SSF88659">
    <property type="entry name" value="Sigma3 and sigma4 domains of RNA polymerase sigma factors"/>
    <property type="match status" value="1"/>
</dbReference>
<name>A0A383RJD8_PAEAL</name>
<dbReference type="Proteomes" id="UP000304148">
    <property type="component" value="Chromosome"/>
</dbReference>
<dbReference type="EMBL" id="LS992241">
    <property type="protein sequence ID" value="SYX86692.1"/>
    <property type="molecule type" value="Genomic_DNA"/>
</dbReference>
<evidence type="ECO:0000313" key="2">
    <source>
        <dbReference type="Proteomes" id="UP000304148"/>
    </source>
</evidence>
<protein>
    <recommendedName>
        <fullName evidence="3">RNA polymerase sigma-70 region 4 domain-containing protein</fullName>
    </recommendedName>
</protein>
<gene>
    <name evidence="1" type="ORF">PBLR_15118</name>
</gene>